<feature type="transmembrane region" description="Helical" evidence="1">
    <location>
        <begin position="256"/>
        <end position="274"/>
    </location>
</feature>
<evidence type="ECO:0000313" key="2">
    <source>
        <dbReference type="EMBL" id="QPL15986.1"/>
    </source>
</evidence>
<keyword evidence="2" id="KW-0496">Mitochondrion</keyword>
<feature type="transmembrane region" description="Helical" evidence="1">
    <location>
        <begin position="211"/>
        <end position="236"/>
    </location>
</feature>
<geneLocation type="mitochondrion" evidence="2"/>
<proteinExistence type="predicted"/>
<evidence type="ECO:0000256" key="1">
    <source>
        <dbReference type="SAM" id="Phobius"/>
    </source>
</evidence>
<protein>
    <submittedName>
        <fullName evidence="2">Uncharacterized protein</fullName>
    </submittedName>
</protein>
<keyword evidence="1" id="KW-1133">Transmembrane helix</keyword>
<dbReference type="AlphaFoldDB" id="A0A7T0M4S5"/>
<dbReference type="RefSeq" id="YP_010049581.1">
    <property type="nucleotide sequence ID" value="NC_054370.1"/>
</dbReference>
<feature type="transmembrane region" description="Helical" evidence="1">
    <location>
        <begin position="286"/>
        <end position="313"/>
    </location>
</feature>
<feature type="transmembrane region" description="Helical" evidence="1">
    <location>
        <begin position="364"/>
        <end position="386"/>
    </location>
</feature>
<keyword evidence="1" id="KW-0472">Membrane</keyword>
<name>A0A7T0M4S5_HALGN</name>
<feature type="transmembrane region" description="Helical" evidence="1">
    <location>
        <begin position="414"/>
        <end position="436"/>
    </location>
</feature>
<feature type="transmembrane region" description="Helical" evidence="1">
    <location>
        <begin position="92"/>
        <end position="116"/>
    </location>
</feature>
<accession>A0A7T0M4S5</accession>
<dbReference type="GeneID" id="63661412"/>
<reference evidence="2" key="1">
    <citation type="submission" date="2020-05" db="EMBL/GenBank/DDBJ databases">
        <title>Characterization and comparative analysis of mitochondrial genomes of the highly differentiated ciliated protists shed light on the diversity and evolution of the linear molecular architecture.</title>
        <authorList>
            <person name="Zhang T."/>
            <person name="Li C."/>
            <person name="Zhang X."/>
            <person name="Wang C."/>
            <person name="Roger A.J."/>
            <person name="Song W."/>
            <person name="Gao F."/>
        </authorList>
    </citation>
    <scope>NUCLEOTIDE SEQUENCE</scope>
</reference>
<organism evidence="2">
    <name type="scientific">Halteria grandinella</name>
    <dbReference type="NCBI Taxonomy" id="5974"/>
    <lineage>
        <taxon>Eukaryota</taxon>
        <taxon>Sar</taxon>
        <taxon>Alveolata</taxon>
        <taxon>Ciliophora</taxon>
        <taxon>Intramacronucleata</taxon>
        <taxon>Spirotrichea</taxon>
        <taxon>Stichotrichia</taxon>
        <taxon>Sporadotrichida</taxon>
        <taxon>Halteriidae</taxon>
        <taxon>Halteria</taxon>
    </lineage>
</organism>
<keyword evidence="1" id="KW-0812">Transmembrane</keyword>
<feature type="transmembrane region" description="Helical" evidence="1">
    <location>
        <begin position="448"/>
        <end position="467"/>
    </location>
</feature>
<sequence>MHNFFSTFISTIYFFFNNKKILIKNILKSFLPFFKNYTLIEIFFIKNEFLWNYIYKNNFWKFRTKKTSLKTILIDNKSKNFLKNEQFFKNNIFNFINFLTFNSFNSPFFSYFLNLFKINFNFKQISINLLDIYKRTFGEGFFYVRGIFIIFFIDACITDDEPLWEPIEWSLVQTWILFIFIFAWIAENLITSRFGSYTGRDKRVWFAWYKSFWLIDLAYIVSYGLAALFVIIPFYFELTYSISFILNWWNWYTRVFFFKFISIFTIVLLIAHILQLNIRWLNWKKLMFFIIIINLFIGYLLYTHFIMAFFGYFTDPLWYRKNRAVDYIQLSHEPLKWGWGPSKRDYFTYHKVTTVFWFKNDGPFAGAFLMIHLFFFFTIFFVYLYWITLLRRVYATQEVTYTFTIFCISSLKQFYYFFFLLYILILMSFIVCYWRFPVEFLWMMNSNSWILNFLLILKDYFFFLISIF</sequence>
<dbReference type="EMBL" id="MT471317">
    <property type="protein sequence ID" value="QPL15986.1"/>
    <property type="molecule type" value="Genomic_DNA"/>
</dbReference>
<feature type="transmembrane region" description="Helical" evidence="1">
    <location>
        <begin position="169"/>
        <end position="190"/>
    </location>
</feature>
<gene>
    <name evidence="2" type="primary">orf546</name>
</gene>
<feature type="transmembrane region" description="Helical" evidence="1">
    <location>
        <begin position="137"/>
        <end position="157"/>
    </location>
</feature>